<dbReference type="AlphaFoldDB" id="A0AAV7UKB5"/>
<gene>
    <name evidence="1" type="ORF">NDU88_006184</name>
</gene>
<reference evidence="1" key="1">
    <citation type="journal article" date="2022" name="bioRxiv">
        <title>Sequencing and chromosome-scale assembly of the giantPleurodeles waltlgenome.</title>
        <authorList>
            <person name="Brown T."/>
            <person name="Elewa A."/>
            <person name="Iarovenko S."/>
            <person name="Subramanian E."/>
            <person name="Araus A.J."/>
            <person name="Petzold A."/>
            <person name="Susuki M."/>
            <person name="Suzuki K.-i.T."/>
            <person name="Hayashi T."/>
            <person name="Toyoda A."/>
            <person name="Oliveira C."/>
            <person name="Osipova E."/>
            <person name="Leigh N.D."/>
            <person name="Simon A."/>
            <person name="Yun M.H."/>
        </authorList>
    </citation>
    <scope>NUCLEOTIDE SEQUENCE</scope>
    <source>
        <strain evidence="1">20211129_DDA</strain>
        <tissue evidence="1">Liver</tissue>
    </source>
</reference>
<protein>
    <submittedName>
        <fullName evidence="1">Uncharacterized protein</fullName>
    </submittedName>
</protein>
<name>A0AAV7UKB5_PLEWA</name>
<sequence length="229" mass="24788">MGLTGPHSPLLRWVTSSISGARAGGAHLCFCSRAGFSLHCSSETLLRSTQRQRNAPRLRSNSEPYWLVPADHPSGHVSQARALLWCVVHQPGSPFTAAGSVPIQYFCHHFRITTEITGFSVTLPSRALLAPPIMSPITFALSDVHFGVGWCIYCSDSFFQPSALLDIFGMCSPLPNVRAGHSLRHARHSTARPEWDSPVRIRHSSTGSHRESPALAQAALTSVSTVGLA</sequence>
<evidence type="ECO:0000313" key="1">
    <source>
        <dbReference type="EMBL" id="KAJ1189439.1"/>
    </source>
</evidence>
<keyword evidence="2" id="KW-1185">Reference proteome</keyword>
<proteinExistence type="predicted"/>
<dbReference type="EMBL" id="JANPWB010000005">
    <property type="protein sequence ID" value="KAJ1189439.1"/>
    <property type="molecule type" value="Genomic_DNA"/>
</dbReference>
<organism evidence="1 2">
    <name type="scientific">Pleurodeles waltl</name>
    <name type="common">Iberian ribbed newt</name>
    <dbReference type="NCBI Taxonomy" id="8319"/>
    <lineage>
        <taxon>Eukaryota</taxon>
        <taxon>Metazoa</taxon>
        <taxon>Chordata</taxon>
        <taxon>Craniata</taxon>
        <taxon>Vertebrata</taxon>
        <taxon>Euteleostomi</taxon>
        <taxon>Amphibia</taxon>
        <taxon>Batrachia</taxon>
        <taxon>Caudata</taxon>
        <taxon>Salamandroidea</taxon>
        <taxon>Salamandridae</taxon>
        <taxon>Pleurodelinae</taxon>
        <taxon>Pleurodeles</taxon>
    </lineage>
</organism>
<evidence type="ECO:0000313" key="2">
    <source>
        <dbReference type="Proteomes" id="UP001066276"/>
    </source>
</evidence>
<dbReference type="Proteomes" id="UP001066276">
    <property type="component" value="Chromosome 3_1"/>
</dbReference>
<accession>A0AAV7UKB5</accession>
<comment type="caution">
    <text evidence="1">The sequence shown here is derived from an EMBL/GenBank/DDBJ whole genome shotgun (WGS) entry which is preliminary data.</text>
</comment>